<accession>A0ACC2CHR0</accession>
<dbReference type="Proteomes" id="UP001162992">
    <property type="component" value="Chromosome 10"/>
</dbReference>
<evidence type="ECO:0000313" key="1">
    <source>
        <dbReference type="EMBL" id="KAJ7541578.1"/>
    </source>
</evidence>
<organism evidence="1 2">
    <name type="scientific">Diphasiastrum complanatum</name>
    <name type="common">Issler's clubmoss</name>
    <name type="synonym">Lycopodium complanatum</name>
    <dbReference type="NCBI Taxonomy" id="34168"/>
    <lineage>
        <taxon>Eukaryota</taxon>
        <taxon>Viridiplantae</taxon>
        <taxon>Streptophyta</taxon>
        <taxon>Embryophyta</taxon>
        <taxon>Tracheophyta</taxon>
        <taxon>Lycopodiopsida</taxon>
        <taxon>Lycopodiales</taxon>
        <taxon>Lycopodiaceae</taxon>
        <taxon>Lycopodioideae</taxon>
        <taxon>Diphasiastrum</taxon>
    </lineage>
</organism>
<comment type="caution">
    <text evidence="1">The sequence shown here is derived from an EMBL/GenBank/DDBJ whole genome shotgun (WGS) entry which is preliminary data.</text>
</comment>
<protein>
    <submittedName>
        <fullName evidence="1">Uncharacterized protein</fullName>
    </submittedName>
</protein>
<reference evidence="2" key="1">
    <citation type="journal article" date="2024" name="Proc. Natl. Acad. Sci. U.S.A.">
        <title>Extraordinary preservation of gene collinearity over three hundred million years revealed in homosporous lycophytes.</title>
        <authorList>
            <person name="Li C."/>
            <person name="Wickell D."/>
            <person name="Kuo L.Y."/>
            <person name="Chen X."/>
            <person name="Nie B."/>
            <person name="Liao X."/>
            <person name="Peng D."/>
            <person name="Ji J."/>
            <person name="Jenkins J."/>
            <person name="Williams M."/>
            <person name="Shu S."/>
            <person name="Plott C."/>
            <person name="Barry K."/>
            <person name="Rajasekar S."/>
            <person name="Grimwood J."/>
            <person name="Han X."/>
            <person name="Sun S."/>
            <person name="Hou Z."/>
            <person name="He W."/>
            <person name="Dai G."/>
            <person name="Sun C."/>
            <person name="Schmutz J."/>
            <person name="Leebens-Mack J.H."/>
            <person name="Li F.W."/>
            <person name="Wang L."/>
        </authorList>
    </citation>
    <scope>NUCLEOTIDE SEQUENCE [LARGE SCALE GENOMIC DNA]</scope>
    <source>
        <strain evidence="2">cv. PW_Plant_1</strain>
    </source>
</reference>
<evidence type="ECO:0000313" key="2">
    <source>
        <dbReference type="Proteomes" id="UP001162992"/>
    </source>
</evidence>
<sequence length="259" mass="26314">MAITQVAAVLLGIFAFLGVCIAEEYTVGDRAGWQPGNVDYTQWAARHAYRVGDSLLFAYERGSQSVMRVSQEDYHACRTSRPIEHHISGNTLVHLRRDDYYFISGVQGHCNAGMKLAVILAGGSPSAAPSTPVTVPPSSAPPLPTPTVAPTVPPALPPPAVTPVSPPTPAPVAPPTVAPVSTPIASPPPAPVSPPTAAPTSVPTPGAIPPSPPAPAPLSPMPPGESPLAAPPGPNAASALQSTFGAILIAAVGISYLIV</sequence>
<proteinExistence type="predicted"/>
<dbReference type="EMBL" id="CM055101">
    <property type="protein sequence ID" value="KAJ7541578.1"/>
    <property type="molecule type" value="Genomic_DNA"/>
</dbReference>
<gene>
    <name evidence="1" type="ORF">O6H91_10G065800</name>
</gene>
<keyword evidence="2" id="KW-1185">Reference proteome</keyword>
<name>A0ACC2CHR0_DIPCM</name>